<evidence type="ECO:0008006" key="4">
    <source>
        <dbReference type="Google" id="ProtNLM"/>
    </source>
</evidence>
<gene>
    <name evidence="2" type="ORF">HDA44_006430</name>
</gene>
<dbReference type="AlphaFoldDB" id="A0A841DY80"/>
<feature type="transmembrane region" description="Helical" evidence="1">
    <location>
        <begin position="27"/>
        <end position="49"/>
    </location>
</feature>
<evidence type="ECO:0000256" key="1">
    <source>
        <dbReference type="SAM" id="Phobius"/>
    </source>
</evidence>
<dbReference type="EMBL" id="JACHNF010000001">
    <property type="protein sequence ID" value="MBB5983089.1"/>
    <property type="molecule type" value="Genomic_DNA"/>
</dbReference>
<feature type="transmembrane region" description="Helical" evidence="1">
    <location>
        <begin position="200"/>
        <end position="221"/>
    </location>
</feature>
<evidence type="ECO:0000313" key="2">
    <source>
        <dbReference type="EMBL" id="MBB5983089.1"/>
    </source>
</evidence>
<organism evidence="2 3">
    <name type="scientific">Kribbella solani</name>
    <dbReference type="NCBI Taxonomy" id="236067"/>
    <lineage>
        <taxon>Bacteria</taxon>
        <taxon>Bacillati</taxon>
        <taxon>Actinomycetota</taxon>
        <taxon>Actinomycetes</taxon>
        <taxon>Propionibacteriales</taxon>
        <taxon>Kribbellaceae</taxon>
        <taxon>Kribbella</taxon>
    </lineage>
</organism>
<reference evidence="2 3" key="1">
    <citation type="submission" date="2020-08" db="EMBL/GenBank/DDBJ databases">
        <title>Sequencing the genomes of 1000 actinobacteria strains.</title>
        <authorList>
            <person name="Klenk H.-P."/>
        </authorList>
    </citation>
    <scope>NUCLEOTIDE SEQUENCE [LARGE SCALE GENOMIC DNA]</scope>
    <source>
        <strain evidence="2 3">DSM 17294</strain>
    </source>
</reference>
<accession>A0A841DY80</accession>
<comment type="caution">
    <text evidence="2">The sequence shown here is derived from an EMBL/GenBank/DDBJ whole genome shotgun (WGS) entry which is preliminary data.</text>
</comment>
<dbReference type="InterPro" id="IPR009339">
    <property type="entry name" value="DUF998"/>
</dbReference>
<proteinExistence type="predicted"/>
<keyword evidence="3" id="KW-1185">Reference proteome</keyword>
<evidence type="ECO:0000313" key="3">
    <source>
        <dbReference type="Proteomes" id="UP000558997"/>
    </source>
</evidence>
<feature type="transmembrane region" description="Helical" evidence="1">
    <location>
        <begin position="69"/>
        <end position="92"/>
    </location>
</feature>
<keyword evidence="1" id="KW-1133">Transmembrane helix</keyword>
<keyword evidence="1" id="KW-0812">Transmembrane</keyword>
<sequence>MNPRDAPNQGAVGSGGVASRRSTSRVVLLRCGLVAGPLFVVTFLLEGAFKGSGYDALRHPVSSLELGSHGWIQVANFLVAGVLTIAFATGVWRSGHRSGGVLIGVWGAGLIGAGLFTTDPVNGFPLNTPDVAAYTTSGALHDGFSLPGFLALAVAQLVLCRGGWKWLTYSLLSATAYVVCFGLTSSAFNQTAGLIAVGGLFQRITVTIGWAYTVALAIRLLRRS</sequence>
<feature type="transmembrane region" description="Helical" evidence="1">
    <location>
        <begin position="138"/>
        <end position="159"/>
    </location>
</feature>
<name>A0A841DY80_9ACTN</name>
<dbReference type="Proteomes" id="UP000558997">
    <property type="component" value="Unassembled WGS sequence"/>
</dbReference>
<feature type="transmembrane region" description="Helical" evidence="1">
    <location>
        <begin position="166"/>
        <end position="188"/>
    </location>
</feature>
<keyword evidence="1" id="KW-0472">Membrane</keyword>
<dbReference type="Pfam" id="PF06197">
    <property type="entry name" value="DUF998"/>
    <property type="match status" value="1"/>
</dbReference>
<protein>
    <recommendedName>
        <fullName evidence="4">DUF998 domain-containing protein</fullName>
    </recommendedName>
</protein>
<dbReference type="RefSeq" id="WP_202887674.1">
    <property type="nucleotide sequence ID" value="NZ_BAAAVN010000002.1"/>
</dbReference>
<feature type="transmembrane region" description="Helical" evidence="1">
    <location>
        <begin position="99"/>
        <end position="118"/>
    </location>
</feature>